<feature type="transmembrane region" description="Helical" evidence="1">
    <location>
        <begin position="648"/>
        <end position="669"/>
    </location>
</feature>
<accession>A0A0Z8AFE0</accession>
<name>A0A0Z8AFE0_STRSU</name>
<feature type="transmembrane region" description="Helical" evidence="1">
    <location>
        <begin position="256"/>
        <end position="277"/>
    </location>
</feature>
<feature type="transmembrane region" description="Helical" evidence="1">
    <location>
        <begin position="12"/>
        <end position="31"/>
    </location>
</feature>
<keyword evidence="1" id="KW-1133">Transmembrane helix</keyword>
<feature type="transmembrane region" description="Helical" evidence="1">
    <location>
        <begin position="207"/>
        <end position="228"/>
    </location>
</feature>
<feature type="transmembrane region" description="Helical" evidence="1">
    <location>
        <begin position="743"/>
        <end position="761"/>
    </location>
</feature>
<evidence type="ECO:0000313" key="2">
    <source>
        <dbReference type="EMBL" id="CYT87478.1"/>
    </source>
</evidence>
<keyword evidence="2" id="KW-0808">Transferase</keyword>
<feature type="transmembrane region" description="Helical" evidence="1">
    <location>
        <begin position="289"/>
        <end position="313"/>
    </location>
</feature>
<dbReference type="GO" id="GO:0016740">
    <property type="term" value="F:transferase activity"/>
    <property type="evidence" value="ECO:0007669"/>
    <property type="project" value="UniProtKB-KW"/>
</dbReference>
<proteinExistence type="predicted"/>
<feature type="transmembrane region" description="Helical" evidence="1">
    <location>
        <begin position="333"/>
        <end position="354"/>
    </location>
</feature>
<reference evidence="2 3" key="1">
    <citation type="submission" date="2016-02" db="EMBL/GenBank/DDBJ databases">
        <authorList>
            <consortium name="Pathogen Informatics"/>
        </authorList>
    </citation>
    <scope>NUCLEOTIDE SEQUENCE [LARGE SCALE GENOMIC DNA]</scope>
    <source>
        <strain evidence="2 3">LSS100</strain>
    </source>
</reference>
<dbReference type="EMBL" id="FIFN01000002">
    <property type="protein sequence ID" value="CYT87478.1"/>
    <property type="molecule type" value="Genomic_DNA"/>
</dbReference>
<gene>
    <name evidence="2" type="ORF">ERS132462_00294</name>
</gene>
<dbReference type="RefSeq" id="WP_044671667.1">
    <property type="nucleotide sequence ID" value="NZ_CEDC01000050.1"/>
</dbReference>
<dbReference type="AlphaFoldDB" id="A0A0Z8AFE0"/>
<keyword evidence="1" id="KW-0812">Transmembrane</keyword>
<evidence type="ECO:0000313" key="3">
    <source>
        <dbReference type="Proteomes" id="UP000072003"/>
    </source>
</evidence>
<dbReference type="Proteomes" id="UP000072003">
    <property type="component" value="Unassembled WGS sequence"/>
</dbReference>
<keyword evidence="1" id="KW-0472">Membrane</keyword>
<evidence type="ECO:0000256" key="1">
    <source>
        <dbReference type="SAM" id="Phobius"/>
    </source>
</evidence>
<organism evidence="2 3">
    <name type="scientific">Streptococcus suis</name>
    <dbReference type="NCBI Taxonomy" id="1307"/>
    <lineage>
        <taxon>Bacteria</taxon>
        <taxon>Bacillati</taxon>
        <taxon>Bacillota</taxon>
        <taxon>Bacilli</taxon>
        <taxon>Lactobacillales</taxon>
        <taxon>Streptococcaceae</taxon>
        <taxon>Streptococcus</taxon>
    </lineage>
</organism>
<feature type="transmembrane region" description="Helical" evidence="1">
    <location>
        <begin position="713"/>
        <end position="731"/>
    </location>
</feature>
<sequence>MRLNFEIKKILWSPLYCLLVLGFLGLAYLPISQRQVHQATYVETYKEELSELASVLADIKIEEGSEEAPRMLGLKSDIESISQALDEGKFELIPNYRKLMYQDLDYFISRNRQLFQTRQSLTLSEVERLARWNDWLLAYQLPDGPENKAWSTGRIVQAYLESLFGFLPVFLVLGFLLANQLSEKTLAHQVWQLRQWDSLSLQGIRRLVASLLSLLLAVGIGLLFILVYDVLTGQLAVSSFQAPVEILGQSQLIGSWLYGLISIGFWLILLLAVRLLFGFLDHLLASRLTFVVIGLLLALVLSYQAGAVAGWSGQVFPLLAFPSFLDTGAFSQVFLQVDVFLLLTIGLFFAYYVLTEKKRLVLTVGHQKELDTGSLDNVWSFDVLILSRLNSWKGLVLVNLLLALLFSLVTGLQKQEVAQEERVSMELVAQSYEQDGVYVESLQSEINRLRQLVKEDASYQEELELRLGLLQEYRVYKDLYVKQWQVYQEKPQALPASHLAMLEAEQVYLWAREEKAFANGDIGASQTVDNLRRYQTRNQVSQYYWKQLLEAGVPATKRGKDVILTSLENRFDTNDALVPVDDPSWDRSRDLSGIGSLRSLFDGPTYLVVLLLAVWIGSRGKAVEVAGKNWRLYQTQPVDLRQVLFTKWLLGLGQALGFTVFFLVSLFLVNSLVGGIGYLEDGLILLSHSERGIFLELLMGQELWAWFLPNAPYLLWMVFGLLVLEIVLVSLNHLLQVRFSNRLVVFILLAGLLTLLDYLLFQDLILDGQEVFRQLALLFS</sequence>
<protein>
    <submittedName>
        <fullName evidence="2">Phosphoglycerol transferase and related proteins, alkaline phosphatase superfamily</fullName>
    </submittedName>
</protein>